<dbReference type="CDD" id="cd03676">
    <property type="entry name" value="NUDIX_Tnr3_like"/>
    <property type="match status" value="1"/>
</dbReference>
<dbReference type="PROSITE" id="PS51462">
    <property type="entry name" value="NUDIX"/>
    <property type="match status" value="1"/>
</dbReference>
<proteinExistence type="predicted"/>
<name>A0A438NJQ7_EXOME</name>
<dbReference type="Proteomes" id="UP000288859">
    <property type="component" value="Unassembled WGS sequence"/>
</dbReference>
<dbReference type="Pfam" id="PF00293">
    <property type="entry name" value="NUDIX"/>
    <property type="match status" value="1"/>
</dbReference>
<evidence type="ECO:0000313" key="2">
    <source>
        <dbReference type="EMBL" id="RVX75971.1"/>
    </source>
</evidence>
<comment type="caution">
    <text evidence="2">The sequence shown here is derived from an EMBL/GenBank/DDBJ whole genome shotgun (WGS) entry which is preliminary data.</text>
</comment>
<sequence>MKYVDISLLAGETFPVYGLDKQILVNIPRVAAPNFGILAYGVQLIAYQLGEAEPIPDLKNLKMWLSRRSQSKGYFPGFLDVTASGALAAGELPEEGLLREALEEASLPKEWLCNEIKSMGALSYVGKSESQGSDDLGFALPEIDYCYCVRLPSTLVPTPMDGEVASFELLSTPEVLHKLTQRQCTPAATFALIDFLIKLGFVSCDNEPNYVEIVRRLHHKLSYPTL</sequence>
<dbReference type="VEuPathDB" id="FungiDB:PV10_04985"/>
<organism evidence="2 3">
    <name type="scientific">Exophiala mesophila</name>
    <name type="common">Black yeast-like fungus</name>
    <dbReference type="NCBI Taxonomy" id="212818"/>
    <lineage>
        <taxon>Eukaryota</taxon>
        <taxon>Fungi</taxon>
        <taxon>Dikarya</taxon>
        <taxon>Ascomycota</taxon>
        <taxon>Pezizomycotina</taxon>
        <taxon>Eurotiomycetes</taxon>
        <taxon>Chaetothyriomycetidae</taxon>
        <taxon>Chaetothyriales</taxon>
        <taxon>Herpotrichiellaceae</taxon>
        <taxon>Exophiala</taxon>
    </lineage>
</organism>
<dbReference type="OrthoDB" id="10261522at2759"/>
<dbReference type="InterPro" id="IPR015797">
    <property type="entry name" value="NUDIX_hydrolase-like_dom_sf"/>
</dbReference>
<evidence type="ECO:0000313" key="3">
    <source>
        <dbReference type="Proteomes" id="UP000288859"/>
    </source>
</evidence>
<dbReference type="AlphaFoldDB" id="A0A438NJQ7"/>
<feature type="domain" description="Nudix hydrolase" evidence="1">
    <location>
        <begin position="46"/>
        <end position="197"/>
    </location>
</feature>
<reference evidence="2 3" key="1">
    <citation type="submission" date="2017-03" db="EMBL/GenBank/DDBJ databases">
        <title>Genomes of endolithic fungi from Antarctica.</title>
        <authorList>
            <person name="Coleine C."/>
            <person name="Masonjones S."/>
            <person name="Stajich J.E."/>
        </authorList>
    </citation>
    <scope>NUCLEOTIDE SEQUENCE [LARGE SCALE GENOMIC DNA]</scope>
    <source>
        <strain evidence="2 3">CCFEE 6314</strain>
    </source>
</reference>
<protein>
    <recommendedName>
        <fullName evidence="1">Nudix hydrolase domain-containing protein</fullName>
    </recommendedName>
</protein>
<evidence type="ECO:0000259" key="1">
    <source>
        <dbReference type="PROSITE" id="PS51462"/>
    </source>
</evidence>
<dbReference type="Gene3D" id="3.90.79.10">
    <property type="entry name" value="Nucleoside Triphosphate Pyrophosphohydrolase"/>
    <property type="match status" value="1"/>
</dbReference>
<dbReference type="EMBL" id="NAJM01000001">
    <property type="protein sequence ID" value="RVX75971.1"/>
    <property type="molecule type" value="Genomic_DNA"/>
</dbReference>
<gene>
    <name evidence="2" type="ORF">B0A52_00328</name>
</gene>
<dbReference type="InterPro" id="IPR000086">
    <property type="entry name" value="NUDIX_hydrolase_dom"/>
</dbReference>
<dbReference type="SUPFAM" id="SSF55811">
    <property type="entry name" value="Nudix"/>
    <property type="match status" value="1"/>
</dbReference>
<accession>A0A438NJQ7</accession>